<dbReference type="Gene3D" id="3.40.50.300">
    <property type="entry name" value="P-loop containing nucleotide triphosphate hydrolases"/>
    <property type="match status" value="1"/>
</dbReference>
<evidence type="ECO:0000259" key="10">
    <source>
        <dbReference type="Pfam" id="PF25019"/>
    </source>
</evidence>
<dbReference type="InterPro" id="IPR042197">
    <property type="entry name" value="Apaf_helical"/>
</dbReference>
<evidence type="ECO:0000313" key="12">
    <source>
        <dbReference type="RefSeq" id="XP_010906844.1"/>
    </source>
</evidence>
<dbReference type="CDD" id="cd14798">
    <property type="entry name" value="RX-CC_like"/>
    <property type="match status" value="1"/>
</dbReference>
<dbReference type="InterPro" id="IPR038005">
    <property type="entry name" value="RX-like_CC"/>
</dbReference>
<evidence type="ECO:0000256" key="4">
    <source>
        <dbReference type="ARBA" id="ARBA00022741"/>
    </source>
</evidence>
<feature type="domain" description="Disease resistance N-terminal" evidence="8">
    <location>
        <begin position="22"/>
        <end position="107"/>
    </location>
</feature>
<keyword evidence="11" id="KW-1185">Reference proteome</keyword>
<dbReference type="InterPro" id="IPR056789">
    <property type="entry name" value="LRR_R13L1-DRL21"/>
</dbReference>
<dbReference type="GO" id="GO:0009626">
    <property type="term" value="P:plant-type hypersensitive response"/>
    <property type="evidence" value="ECO:0007669"/>
    <property type="project" value="UniProtKB-ARBA"/>
</dbReference>
<dbReference type="InterPro" id="IPR041118">
    <property type="entry name" value="Rx_N"/>
</dbReference>
<dbReference type="Gene3D" id="1.10.8.430">
    <property type="entry name" value="Helical domain of apoptotic protease-activating factors"/>
    <property type="match status" value="1"/>
</dbReference>
<dbReference type="InParanoid" id="A0A6I9QC91"/>
<keyword evidence="2" id="KW-0433">Leucine-rich repeat</keyword>
<dbReference type="Pfam" id="PF00931">
    <property type="entry name" value="NB-ARC"/>
    <property type="match status" value="1"/>
</dbReference>
<name>A0A6I9QC91_ELAGV</name>
<feature type="domain" description="R13L1/DRL21-like LRR repeat region" evidence="10">
    <location>
        <begin position="700"/>
        <end position="827"/>
    </location>
</feature>
<protein>
    <submittedName>
        <fullName evidence="12">Disease resistance RPP13-like protein 1</fullName>
    </submittedName>
</protein>
<evidence type="ECO:0000259" key="9">
    <source>
        <dbReference type="Pfam" id="PF23559"/>
    </source>
</evidence>
<evidence type="ECO:0000259" key="8">
    <source>
        <dbReference type="Pfam" id="PF18052"/>
    </source>
</evidence>
<evidence type="ECO:0000259" key="7">
    <source>
        <dbReference type="Pfam" id="PF00931"/>
    </source>
</evidence>
<evidence type="ECO:0000256" key="3">
    <source>
        <dbReference type="ARBA" id="ARBA00022737"/>
    </source>
</evidence>
<dbReference type="SUPFAM" id="SSF52058">
    <property type="entry name" value="L domain-like"/>
    <property type="match status" value="1"/>
</dbReference>
<dbReference type="Pfam" id="PF23559">
    <property type="entry name" value="WHD_DRP"/>
    <property type="match status" value="1"/>
</dbReference>
<evidence type="ECO:0000256" key="5">
    <source>
        <dbReference type="ARBA" id="ARBA00022821"/>
    </source>
</evidence>
<keyword evidence="6" id="KW-0067">ATP-binding</keyword>
<dbReference type="GO" id="GO:0043531">
    <property type="term" value="F:ADP binding"/>
    <property type="evidence" value="ECO:0007669"/>
    <property type="project" value="InterPro"/>
</dbReference>
<keyword evidence="5" id="KW-0611">Plant defense</keyword>
<dbReference type="Pfam" id="PF18052">
    <property type="entry name" value="Rx_N"/>
    <property type="match status" value="1"/>
</dbReference>
<proteinExistence type="inferred from homology"/>
<evidence type="ECO:0000313" key="11">
    <source>
        <dbReference type="Proteomes" id="UP000504607"/>
    </source>
</evidence>
<dbReference type="Gene3D" id="3.80.10.10">
    <property type="entry name" value="Ribonuclease Inhibitor"/>
    <property type="match status" value="3"/>
</dbReference>
<dbReference type="GO" id="GO:0002758">
    <property type="term" value="P:innate immune response-activating signaling pathway"/>
    <property type="evidence" value="ECO:0007669"/>
    <property type="project" value="UniProtKB-ARBA"/>
</dbReference>
<dbReference type="InterPro" id="IPR032675">
    <property type="entry name" value="LRR_dom_sf"/>
</dbReference>
<dbReference type="PANTHER" id="PTHR36766">
    <property type="entry name" value="PLANT BROAD-SPECTRUM MILDEW RESISTANCE PROTEIN RPW8"/>
    <property type="match status" value="1"/>
</dbReference>
<dbReference type="PANTHER" id="PTHR36766:SF40">
    <property type="entry name" value="DISEASE RESISTANCE PROTEIN RGA3"/>
    <property type="match status" value="1"/>
</dbReference>
<dbReference type="InterPro" id="IPR036388">
    <property type="entry name" value="WH-like_DNA-bd_sf"/>
</dbReference>
<evidence type="ECO:0000256" key="6">
    <source>
        <dbReference type="ARBA" id="ARBA00022840"/>
    </source>
</evidence>
<keyword evidence="3" id="KW-0677">Repeat</keyword>
<dbReference type="Gene3D" id="1.10.10.10">
    <property type="entry name" value="Winged helix-like DNA-binding domain superfamily/Winged helix DNA-binding domain"/>
    <property type="match status" value="1"/>
</dbReference>
<keyword evidence="4" id="KW-0547">Nucleotide-binding</keyword>
<dbReference type="Pfam" id="PF25019">
    <property type="entry name" value="LRR_R13L1-DRL21"/>
    <property type="match status" value="1"/>
</dbReference>
<dbReference type="SUPFAM" id="SSF52540">
    <property type="entry name" value="P-loop containing nucleoside triphosphate hydrolases"/>
    <property type="match status" value="1"/>
</dbReference>
<dbReference type="GO" id="GO:0005524">
    <property type="term" value="F:ATP binding"/>
    <property type="evidence" value="ECO:0007669"/>
    <property type="project" value="UniProtKB-KW"/>
</dbReference>
<dbReference type="FunFam" id="1.10.10.10:FF:000322">
    <property type="entry name" value="Probable disease resistance protein At1g63360"/>
    <property type="match status" value="1"/>
</dbReference>
<accession>A0A6I9QC91</accession>
<dbReference type="InterPro" id="IPR058922">
    <property type="entry name" value="WHD_DRP"/>
</dbReference>
<dbReference type="OrthoDB" id="2973320at2759"/>
<feature type="domain" description="NB-ARC" evidence="7">
    <location>
        <begin position="192"/>
        <end position="355"/>
    </location>
</feature>
<reference evidence="12" key="1">
    <citation type="submission" date="2025-08" db="UniProtKB">
        <authorList>
            <consortium name="RefSeq"/>
        </authorList>
    </citation>
    <scope>IDENTIFICATION</scope>
</reference>
<evidence type="ECO:0000256" key="2">
    <source>
        <dbReference type="ARBA" id="ARBA00022614"/>
    </source>
</evidence>
<dbReference type="Proteomes" id="UP000504607">
    <property type="component" value="Unplaced"/>
</dbReference>
<evidence type="ECO:0000256" key="1">
    <source>
        <dbReference type="ARBA" id="ARBA00008894"/>
    </source>
</evidence>
<dbReference type="GO" id="GO:0042742">
    <property type="term" value="P:defense response to bacterium"/>
    <property type="evidence" value="ECO:0007669"/>
    <property type="project" value="UniProtKB-ARBA"/>
</dbReference>
<dbReference type="InterPro" id="IPR027417">
    <property type="entry name" value="P-loop_NTPase"/>
</dbReference>
<feature type="domain" description="Disease resistance protein winged helix" evidence="9">
    <location>
        <begin position="440"/>
        <end position="510"/>
    </location>
</feature>
<dbReference type="AlphaFoldDB" id="A0A6I9QC91"/>
<gene>
    <name evidence="12" type="primary">LOC105033656</name>
</gene>
<sequence>MSWSDLLSGAASAVLGKVPEKVVDLLVSFFQSEISLISGLEDEIGKLRRTCKRIHSLLTDAEERRYIEDDSVKLWLLELKDVAFAADELLDRHQTQLNLFSLHKSHKRKRSWSPPSLGLGHDPVFRQRRMLATQIAQINKKLDEIAEARRNLHMGAKEGRRRGKMIESSLLSQSVASCGSSHIIDRVEKADIVPALTSEHGIDLPVLPIYGAPGMGKTTLAQLVYDDAKVKSYFDLRIWVCLSEGFDVRRVTKEIIEALDAGKRCDSSLDLLQRQLGGMVSGRKFLLVLDNLWAENFQFWETLRLPLMAGGKESKVLITARSEIVCRRMPILHRTDLTGLNVHDCSKLLLNQAFPHGCSSQHPNLEEKSMRIVKRCQGSPLAAKLLGCLLYNVTEEDEWEDMLYEVCSLEEDANGILPSLMISYNHLDYHLKQCFKYCSMFPNGYKFDRDELVRLWMAEGLIQRNRSRSTLEVIGGKYFDNLLWRSFFQVSGNQGQKQKYRMPSLIHDLARRVSKPEGLVVGQYVSCDQPEWVRYASLFHENSWETVAFDKLYRYGNLRTFKLSAEFRVRVKQVPAHLFLKLTCLRVLDLSFSEIEELPDSVGDLIHLRYLGLYGTKIQTLPESVCWLYNLQTLELGECYGLRELPKGTTYMVNLRHLGLHVDWESDADSLMSMPQGIGRLTLLQTLSRFIAASENGCNIGELEDLNLRGELCISKLENVVDVMDARKANLNRKQIENLKLQWSTTINHTAPQGGSDCERVIACLHPHTRLKNLWIENYPGSNFPDWIGGISFSHLETLRLSCCKNCEQLPSIGKLPRLRNLCIKGMHRVRRMGNFEGFQSLEKLTLSDMPNLERFFEVEGGKFPMLRELSISHCPELEELTVLLPMLMKFELRNCQKLTLLPECPSLHNLILERGSESMIRWIGHLTSLTSLTLSHFTGCISRSSLNMLTSLKELKIDGRDCKFLFLWNA</sequence>
<dbReference type="PRINTS" id="PR00364">
    <property type="entry name" value="DISEASERSIST"/>
</dbReference>
<dbReference type="InterPro" id="IPR002182">
    <property type="entry name" value="NB-ARC"/>
</dbReference>
<comment type="similarity">
    <text evidence="1">Belongs to the disease resistance NB-LRR family.</text>
</comment>
<dbReference type="RefSeq" id="XP_010906844.1">
    <property type="nucleotide sequence ID" value="XM_010908542.2"/>
</dbReference>
<dbReference type="Gene3D" id="1.20.5.4130">
    <property type="match status" value="1"/>
</dbReference>
<organism evidence="11 12">
    <name type="scientific">Elaeis guineensis var. tenera</name>
    <name type="common">Oil palm</name>
    <dbReference type="NCBI Taxonomy" id="51953"/>
    <lineage>
        <taxon>Eukaryota</taxon>
        <taxon>Viridiplantae</taxon>
        <taxon>Streptophyta</taxon>
        <taxon>Embryophyta</taxon>
        <taxon>Tracheophyta</taxon>
        <taxon>Spermatophyta</taxon>
        <taxon>Magnoliopsida</taxon>
        <taxon>Liliopsida</taxon>
        <taxon>Arecaceae</taxon>
        <taxon>Arecoideae</taxon>
        <taxon>Cocoseae</taxon>
        <taxon>Elaeidinae</taxon>
        <taxon>Elaeis</taxon>
    </lineage>
</organism>